<dbReference type="PROSITE" id="PS00893">
    <property type="entry name" value="NUDIX_BOX"/>
    <property type="match status" value="1"/>
</dbReference>
<dbReference type="STRING" id="340021.TM5383_00522"/>
<evidence type="ECO:0000259" key="5">
    <source>
        <dbReference type="PROSITE" id="PS51462"/>
    </source>
</evidence>
<keyword evidence="3" id="KW-0460">Magnesium</keyword>
<dbReference type="Pfam" id="PF06094">
    <property type="entry name" value="GGACT"/>
    <property type="match status" value="1"/>
</dbReference>
<dbReference type="OrthoDB" id="5292471at2"/>
<dbReference type="AlphaFoldDB" id="A0A0P1GM25"/>
<dbReference type="CDD" id="cd24155">
    <property type="entry name" value="NUDIX_ADPRase"/>
    <property type="match status" value="1"/>
</dbReference>
<dbReference type="EC" id="3.6.1.13" evidence="6"/>
<reference evidence="6 7" key="1">
    <citation type="submission" date="2015-09" db="EMBL/GenBank/DDBJ databases">
        <authorList>
            <consortium name="Swine Surveillance"/>
        </authorList>
    </citation>
    <scope>NUCLEOTIDE SEQUENCE [LARGE SCALE GENOMIC DNA]</scope>
    <source>
        <strain evidence="6 7">CECT 8383</strain>
    </source>
</reference>
<accession>A0A0P1GM25</accession>
<feature type="domain" description="Nudix hydrolase" evidence="5">
    <location>
        <begin position="220"/>
        <end position="360"/>
    </location>
</feature>
<dbReference type="GO" id="GO:0047631">
    <property type="term" value="F:ADP-ribose diphosphatase activity"/>
    <property type="evidence" value="ECO:0007669"/>
    <property type="project" value="UniProtKB-EC"/>
</dbReference>
<feature type="binding site" evidence="3">
    <location>
        <position position="262"/>
    </location>
    <ligand>
        <name>Mg(2+)</name>
        <dbReference type="ChEBI" id="CHEBI:18420"/>
        <label>1</label>
    </ligand>
</feature>
<dbReference type="Gene3D" id="3.90.79.10">
    <property type="entry name" value="Nucleoside Triphosphate Pyrophosphohydrolase"/>
    <property type="match status" value="1"/>
</dbReference>
<feature type="binding site" evidence="3">
    <location>
        <position position="278"/>
    </location>
    <ligand>
        <name>Mg(2+)</name>
        <dbReference type="ChEBI" id="CHEBI:18420"/>
        <label>1</label>
    </ligand>
</feature>
<name>A0A0P1GM25_9RHOB</name>
<keyword evidence="3" id="KW-0479">Metal-binding</keyword>
<dbReference type="InterPro" id="IPR004385">
    <property type="entry name" value="NDP_pyrophosphatase"/>
</dbReference>
<dbReference type="InterPro" id="IPR015797">
    <property type="entry name" value="NUDIX_hydrolase-like_dom_sf"/>
</dbReference>
<feature type="short sequence motif" description="Nudix box" evidence="4">
    <location>
        <begin position="263"/>
        <end position="285"/>
    </location>
</feature>
<evidence type="ECO:0000313" key="7">
    <source>
        <dbReference type="Proteomes" id="UP000051681"/>
    </source>
</evidence>
<evidence type="ECO:0000256" key="1">
    <source>
        <dbReference type="ARBA" id="ARBA00001946"/>
    </source>
</evidence>
<dbReference type="InterPro" id="IPR000086">
    <property type="entry name" value="NUDIX_hydrolase_dom"/>
</dbReference>
<keyword evidence="2 6" id="KW-0378">Hydrolase</keyword>
<evidence type="ECO:0000256" key="3">
    <source>
        <dbReference type="PIRSR" id="PIRSR604385-2"/>
    </source>
</evidence>
<dbReference type="NCBIfam" id="TIGR00052">
    <property type="entry name" value="nudix-type nucleoside diphosphatase, YffH/AdpP family"/>
    <property type="match status" value="1"/>
</dbReference>
<gene>
    <name evidence="6" type="primary">nudF</name>
    <name evidence="6" type="ORF">TM5383_00522</name>
</gene>
<dbReference type="GO" id="GO:0046872">
    <property type="term" value="F:metal ion binding"/>
    <property type="evidence" value="ECO:0007669"/>
    <property type="project" value="UniProtKB-KW"/>
</dbReference>
<comment type="cofactor">
    <cofactor evidence="1 3">
        <name>Mg(2+)</name>
        <dbReference type="ChEBI" id="CHEBI:18420"/>
    </cofactor>
</comment>
<dbReference type="Gene3D" id="3.10.490.10">
    <property type="entry name" value="Gamma-glutamyl cyclotransferase-like"/>
    <property type="match status" value="1"/>
</dbReference>
<dbReference type="PROSITE" id="PS51462">
    <property type="entry name" value="NUDIX"/>
    <property type="match status" value="1"/>
</dbReference>
<evidence type="ECO:0000313" key="6">
    <source>
        <dbReference type="EMBL" id="CUH83336.1"/>
    </source>
</evidence>
<evidence type="ECO:0000256" key="2">
    <source>
        <dbReference type="ARBA" id="ARBA00022801"/>
    </source>
</evidence>
<dbReference type="SUPFAM" id="SSF55811">
    <property type="entry name" value="Nudix"/>
    <property type="match status" value="1"/>
</dbReference>
<proteinExistence type="predicted"/>
<keyword evidence="7" id="KW-1185">Reference proteome</keyword>
<sequence>MSDLFFFGTLRHLPLLETVIGHDLSDITLSEASFADHQIHWADGHAFPLLVASPGEAAVGLLARGLSAEDVARLDYYEQVFDFDLIWTEVTENGVSRRVQMFWPPKTGHTPGPLFQLEDWAPKWGDINTRAAVEVMRHRGHKTAAEVGAMYGMIHVRASAHVAAQAENPVLGPSGMQASDVVNRDISIPYANFFALEERALRFRRFDGSLSEEVERAIFLSGDAALVLPYDPVRDRVLLVEQVRMGPLARGDHGPWQLEPIAGRVDPGETPLDAAHREAREEAGLELSHLHVIHEGYPSPGTSSEFFYTYLGIADLPDEAARLGGVDGEHEDIKGHIYDFDTVMAMLDRGDIRVVPLALALHWLARNRETMRTGA</sequence>
<dbReference type="InterPro" id="IPR020084">
    <property type="entry name" value="NUDIX_hydrolase_CS"/>
</dbReference>
<dbReference type="InterPro" id="IPR009288">
    <property type="entry name" value="AIG2-like_dom"/>
</dbReference>
<dbReference type="EMBL" id="CYSF01000003">
    <property type="protein sequence ID" value="CUH83336.1"/>
    <property type="molecule type" value="Genomic_DNA"/>
</dbReference>
<feature type="binding site" evidence="3">
    <location>
        <position position="282"/>
    </location>
    <ligand>
        <name>Mg(2+)</name>
        <dbReference type="ChEBI" id="CHEBI:18420"/>
        <label>1</label>
    </ligand>
</feature>
<evidence type="ECO:0000256" key="4">
    <source>
        <dbReference type="PIRSR" id="PIRSR604385-3"/>
    </source>
</evidence>
<organism evidence="6 7">
    <name type="scientific">Thalassovita mediterranea</name>
    <dbReference type="NCBI Taxonomy" id="340021"/>
    <lineage>
        <taxon>Bacteria</taxon>
        <taxon>Pseudomonadati</taxon>
        <taxon>Pseudomonadota</taxon>
        <taxon>Alphaproteobacteria</taxon>
        <taxon>Rhodobacterales</taxon>
        <taxon>Roseobacteraceae</taxon>
        <taxon>Thalassovita</taxon>
    </lineage>
</organism>
<dbReference type="Proteomes" id="UP000051681">
    <property type="component" value="Unassembled WGS sequence"/>
</dbReference>
<feature type="binding site" evidence="3">
    <location>
        <position position="331"/>
    </location>
    <ligand>
        <name>Mg(2+)</name>
        <dbReference type="ChEBI" id="CHEBI:18420"/>
        <label>1</label>
    </ligand>
</feature>
<dbReference type="CDD" id="cd06661">
    <property type="entry name" value="GGCT_like"/>
    <property type="match status" value="1"/>
</dbReference>
<dbReference type="RefSeq" id="WP_058317496.1">
    <property type="nucleotide sequence ID" value="NZ_CYSF01000003.1"/>
</dbReference>
<dbReference type="InterPro" id="IPR013024">
    <property type="entry name" value="GGCT-like"/>
</dbReference>
<dbReference type="Pfam" id="PF00293">
    <property type="entry name" value="NUDIX"/>
    <property type="match status" value="1"/>
</dbReference>
<protein>
    <submittedName>
        <fullName evidence="6">ADP-ribose pyrophosphatase</fullName>
        <ecNumber evidence="6">3.6.1.13</ecNumber>
    </submittedName>
</protein>